<evidence type="ECO:0000313" key="2">
    <source>
        <dbReference type="Proteomes" id="UP001152484"/>
    </source>
</evidence>
<evidence type="ECO:0000313" key="1">
    <source>
        <dbReference type="EMBL" id="CAH9072817.1"/>
    </source>
</evidence>
<dbReference type="EMBL" id="CAMAPE010000008">
    <property type="protein sequence ID" value="CAH9072817.1"/>
    <property type="molecule type" value="Genomic_DNA"/>
</dbReference>
<protein>
    <submittedName>
        <fullName evidence="1">Uncharacterized protein</fullName>
    </submittedName>
</protein>
<comment type="caution">
    <text evidence="1">The sequence shown here is derived from an EMBL/GenBank/DDBJ whole genome shotgun (WGS) entry which is preliminary data.</text>
</comment>
<dbReference type="Proteomes" id="UP001152484">
    <property type="component" value="Unassembled WGS sequence"/>
</dbReference>
<organism evidence="1 2">
    <name type="scientific">Cuscuta europaea</name>
    <name type="common">European dodder</name>
    <dbReference type="NCBI Taxonomy" id="41803"/>
    <lineage>
        <taxon>Eukaryota</taxon>
        <taxon>Viridiplantae</taxon>
        <taxon>Streptophyta</taxon>
        <taxon>Embryophyta</taxon>
        <taxon>Tracheophyta</taxon>
        <taxon>Spermatophyta</taxon>
        <taxon>Magnoliopsida</taxon>
        <taxon>eudicotyledons</taxon>
        <taxon>Gunneridae</taxon>
        <taxon>Pentapetalae</taxon>
        <taxon>asterids</taxon>
        <taxon>lamiids</taxon>
        <taxon>Solanales</taxon>
        <taxon>Convolvulaceae</taxon>
        <taxon>Cuscuteae</taxon>
        <taxon>Cuscuta</taxon>
        <taxon>Cuscuta subgen. Cuscuta</taxon>
    </lineage>
</organism>
<accession>A0A9P1E198</accession>
<reference evidence="1" key="1">
    <citation type="submission" date="2022-07" db="EMBL/GenBank/DDBJ databases">
        <authorList>
            <person name="Macas J."/>
            <person name="Novak P."/>
            <person name="Neumann P."/>
        </authorList>
    </citation>
    <scope>NUCLEOTIDE SEQUENCE</scope>
</reference>
<name>A0A9P1E198_CUSEU</name>
<gene>
    <name evidence="1" type="ORF">CEURO_LOCUS4532</name>
</gene>
<proteinExistence type="predicted"/>
<sequence length="104" mass="11194">MLLLSPSRGGKKRVNIERAIVVLTAGQSEEKIAGEKARITFAALPPRAVFAGVPFGISNWVESFHSRKRRVIVDRSTSAALRPTVSHVGGEEAEVVSIGLDCCH</sequence>
<keyword evidence="2" id="KW-1185">Reference proteome</keyword>
<dbReference type="AlphaFoldDB" id="A0A9P1E198"/>